<name>A0A2P2M3I0_RHIMU</name>
<keyword evidence="1" id="KW-1133">Transmembrane helix</keyword>
<proteinExistence type="predicted"/>
<sequence length="94" mass="10849">MKHTRSALSVSCARSIKLNLRRPLNPYPNPILLFPLLSLILFIISSNCFFFSLSLFLCHIFSHSTVLFHAFASLPLAQHHSFYFQKCVLCAFRF</sequence>
<keyword evidence="1" id="KW-0812">Transmembrane</keyword>
<dbReference type="AlphaFoldDB" id="A0A2P2M3I0"/>
<evidence type="ECO:0000256" key="1">
    <source>
        <dbReference type="SAM" id="Phobius"/>
    </source>
</evidence>
<keyword evidence="1" id="KW-0472">Membrane</keyword>
<feature type="transmembrane region" description="Helical" evidence="1">
    <location>
        <begin position="31"/>
        <end position="58"/>
    </location>
</feature>
<organism evidence="2">
    <name type="scientific">Rhizophora mucronata</name>
    <name type="common">Asiatic mangrove</name>
    <dbReference type="NCBI Taxonomy" id="61149"/>
    <lineage>
        <taxon>Eukaryota</taxon>
        <taxon>Viridiplantae</taxon>
        <taxon>Streptophyta</taxon>
        <taxon>Embryophyta</taxon>
        <taxon>Tracheophyta</taxon>
        <taxon>Spermatophyta</taxon>
        <taxon>Magnoliopsida</taxon>
        <taxon>eudicotyledons</taxon>
        <taxon>Gunneridae</taxon>
        <taxon>Pentapetalae</taxon>
        <taxon>rosids</taxon>
        <taxon>fabids</taxon>
        <taxon>Malpighiales</taxon>
        <taxon>Rhizophoraceae</taxon>
        <taxon>Rhizophora</taxon>
    </lineage>
</organism>
<dbReference type="EMBL" id="GGEC01044291">
    <property type="protein sequence ID" value="MBX24775.1"/>
    <property type="molecule type" value="Transcribed_RNA"/>
</dbReference>
<evidence type="ECO:0000313" key="2">
    <source>
        <dbReference type="EMBL" id="MBX24775.1"/>
    </source>
</evidence>
<protein>
    <submittedName>
        <fullName evidence="2">Uncharacterized protein</fullName>
    </submittedName>
</protein>
<reference evidence="2" key="1">
    <citation type="submission" date="2018-02" db="EMBL/GenBank/DDBJ databases">
        <title>Rhizophora mucronata_Transcriptome.</title>
        <authorList>
            <person name="Meera S.P."/>
            <person name="Sreeshan A."/>
            <person name="Augustine A."/>
        </authorList>
    </citation>
    <scope>NUCLEOTIDE SEQUENCE</scope>
    <source>
        <tissue evidence="2">Leaf</tissue>
    </source>
</reference>
<accession>A0A2P2M3I0</accession>